<feature type="transmembrane region" description="Helical" evidence="7">
    <location>
        <begin position="223"/>
        <end position="248"/>
    </location>
</feature>
<feature type="transmembrane region" description="Helical" evidence="7">
    <location>
        <begin position="311"/>
        <end position="332"/>
    </location>
</feature>
<organism evidence="9 10">
    <name type="scientific">Metabacillus arenae</name>
    <dbReference type="NCBI Taxonomy" id="2771434"/>
    <lineage>
        <taxon>Bacteria</taxon>
        <taxon>Bacillati</taxon>
        <taxon>Bacillota</taxon>
        <taxon>Bacilli</taxon>
        <taxon>Bacillales</taxon>
        <taxon>Bacillaceae</taxon>
        <taxon>Metabacillus</taxon>
    </lineage>
</organism>
<accession>A0A926NK35</accession>
<evidence type="ECO:0000259" key="8">
    <source>
        <dbReference type="PROSITE" id="PS50850"/>
    </source>
</evidence>
<sequence>MEKSTNMSAFLKNRFIRAILLSGLFLQLGIWIRNFSVLLFVMEQTNGDPFAVSMISVAEFAPIFIFSIIGGTFADRWKPKKTMIWCDLLSAVSVFTVLATLMFASWHAVFFAMLISAILSQFSQPSGMKLFKIHVPKEQLQMGMSLYQTLFAVFMIIGPIIGTFIFQQYGIYLSIALTGIMFLLSAGALLFLPADRAMEEEKEKTTVLQELGQGFKYVKNNRFLSILGGNFLVAGLAIGLIQPLGIFIVTEQLGMDKEFLQWFLAVNGVAMILGGGMALAFSKKIAPIRLLAIGMAVDAIMISVMGFSNVVWITLIAQFFNGLMMPAIQISINTMILENSDEKFVGRVNGIMTPLFMGGMVVMMSFAGVIKEFMSLTMAYQAAAVLFVIGILLVVPLLIKPNFPKQDQKVKIETQ</sequence>
<dbReference type="PROSITE" id="PS50850">
    <property type="entry name" value="MFS"/>
    <property type="match status" value="1"/>
</dbReference>
<evidence type="ECO:0000256" key="2">
    <source>
        <dbReference type="ARBA" id="ARBA00022448"/>
    </source>
</evidence>
<reference evidence="9" key="1">
    <citation type="submission" date="2020-09" db="EMBL/GenBank/DDBJ databases">
        <title>A novel bacterium of genus Bacillus, isolated from South China Sea.</title>
        <authorList>
            <person name="Huang H."/>
            <person name="Mo K."/>
            <person name="Hu Y."/>
        </authorList>
    </citation>
    <scope>NUCLEOTIDE SEQUENCE</scope>
    <source>
        <strain evidence="9">IB182487</strain>
    </source>
</reference>
<evidence type="ECO:0000256" key="7">
    <source>
        <dbReference type="SAM" id="Phobius"/>
    </source>
</evidence>
<keyword evidence="2" id="KW-0813">Transport</keyword>
<comment type="subcellular location">
    <subcellularLocation>
        <location evidence="1">Cell membrane</location>
        <topology evidence="1">Multi-pass membrane protein</topology>
    </subcellularLocation>
</comment>
<dbReference type="CDD" id="cd06173">
    <property type="entry name" value="MFS_MefA_like"/>
    <property type="match status" value="1"/>
</dbReference>
<feature type="transmembrane region" description="Helical" evidence="7">
    <location>
        <begin position="15"/>
        <end position="32"/>
    </location>
</feature>
<feature type="transmembrane region" description="Helical" evidence="7">
    <location>
        <begin position="82"/>
        <end position="99"/>
    </location>
</feature>
<feature type="transmembrane region" description="Helical" evidence="7">
    <location>
        <begin position="288"/>
        <end position="305"/>
    </location>
</feature>
<evidence type="ECO:0000256" key="5">
    <source>
        <dbReference type="ARBA" id="ARBA00022989"/>
    </source>
</evidence>
<dbReference type="RefSeq" id="WP_191156271.1">
    <property type="nucleotide sequence ID" value="NZ_JACXAI010000004.1"/>
</dbReference>
<keyword evidence="6 7" id="KW-0472">Membrane</keyword>
<dbReference type="Proteomes" id="UP000626844">
    <property type="component" value="Unassembled WGS sequence"/>
</dbReference>
<dbReference type="PANTHER" id="PTHR43266:SF8">
    <property type="entry name" value="MACROLIDE-EFFLUX PROTEIN"/>
    <property type="match status" value="1"/>
</dbReference>
<dbReference type="Pfam" id="PF07690">
    <property type="entry name" value="MFS_1"/>
    <property type="match status" value="1"/>
</dbReference>
<dbReference type="GO" id="GO:0005886">
    <property type="term" value="C:plasma membrane"/>
    <property type="evidence" value="ECO:0007669"/>
    <property type="project" value="UniProtKB-SubCell"/>
</dbReference>
<dbReference type="AlphaFoldDB" id="A0A926NK35"/>
<dbReference type="EMBL" id="JACXAI010000004">
    <property type="protein sequence ID" value="MBD1379527.1"/>
    <property type="molecule type" value="Genomic_DNA"/>
</dbReference>
<dbReference type="GO" id="GO:0022857">
    <property type="term" value="F:transmembrane transporter activity"/>
    <property type="evidence" value="ECO:0007669"/>
    <property type="project" value="InterPro"/>
</dbReference>
<feature type="transmembrane region" description="Helical" evidence="7">
    <location>
        <begin position="344"/>
        <end position="366"/>
    </location>
</feature>
<proteinExistence type="predicted"/>
<dbReference type="InterPro" id="IPR036259">
    <property type="entry name" value="MFS_trans_sf"/>
</dbReference>
<feature type="transmembrane region" description="Helical" evidence="7">
    <location>
        <begin position="144"/>
        <end position="165"/>
    </location>
</feature>
<evidence type="ECO:0000256" key="6">
    <source>
        <dbReference type="ARBA" id="ARBA00023136"/>
    </source>
</evidence>
<keyword evidence="10" id="KW-1185">Reference proteome</keyword>
<keyword evidence="4 7" id="KW-0812">Transmembrane</keyword>
<feature type="transmembrane region" description="Helical" evidence="7">
    <location>
        <begin position="52"/>
        <end position="70"/>
    </location>
</feature>
<protein>
    <submittedName>
        <fullName evidence="9">MFS transporter</fullName>
    </submittedName>
</protein>
<comment type="caution">
    <text evidence="9">The sequence shown here is derived from an EMBL/GenBank/DDBJ whole genome shotgun (WGS) entry which is preliminary data.</text>
</comment>
<evidence type="ECO:0000313" key="10">
    <source>
        <dbReference type="Proteomes" id="UP000626844"/>
    </source>
</evidence>
<dbReference type="InterPro" id="IPR011701">
    <property type="entry name" value="MFS"/>
</dbReference>
<name>A0A926NK35_9BACI</name>
<feature type="transmembrane region" description="Helical" evidence="7">
    <location>
        <begin position="260"/>
        <end position="281"/>
    </location>
</feature>
<feature type="transmembrane region" description="Helical" evidence="7">
    <location>
        <begin position="378"/>
        <end position="399"/>
    </location>
</feature>
<dbReference type="PANTHER" id="PTHR43266">
    <property type="entry name" value="MACROLIDE-EFFLUX PROTEIN"/>
    <property type="match status" value="1"/>
</dbReference>
<evidence type="ECO:0000256" key="4">
    <source>
        <dbReference type="ARBA" id="ARBA00022692"/>
    </source>
</evidence>
<dbReference type="InterPro" id="IPR020846">
    <property type="entry name" value="MFS_dom"/>
</dbReference>
<gene>
    <name evidence="9" type="ORF">IC621_04730</name>
</gene>
<dbReference type="Gene3D" id="1.20.1250.20">
    <property type="entry name" value="MFS general substrate transporter like domains"/>
    <property type="match status" value="1"/>
</dbReference>
<feature type="transmembrane region" description="Helical" evidence="7">
    <location>
        <begin position="171"/>
        <end position="192"/>
    </location>
</feature>
<keyword evidence="5 7" id="KW-1133">Transmembrane helix</keyword>
<keyword evidence="3" id="KW-1003">Cell membrane</keyword>
<feature type="transmembrane region" description="Helical" evidence="7">
    <location>
        <begin position="105"/>
        <end position="123"/>
    </location>
</feature>
<feature type="domain" description="Major facilitator superfamily (MFS) profile" evidence="8">
    <location>
        <begin position="15"/>
        <end position="402"/>
    </location>
</feature>
<evidence type="ECO:0000256" key="1">
    <source>
        <dbReference type="ARBA" id="ARBA00004651"/>
    </source>
</evidence>
<dbReference type="SUPFAM" id="SSF103473">
    <property type="entry name" value="MFS general substrate transporter"/>
    <property type="match status" value="1"/>
</dbReference>
<evidence type="ECO:0000313" key="9">
    <source>
        <dbReference type="EMBL" id="MBD1379527.1"/>
    </source>
</evidence>
<evidence type="ECO:0000256" key="3">
    <source>
        <dbReference type="ARBA" id="ARBA00022475"/>
    </source>
</evidence>